<dbReference type="PRINTS" id="PR01758">
    <property type="entry name" value="CAPSULEPROTB"/>
</dbReference>
<comment type="caution">
    <text evidence="2">The sequence shown here is derived from an EMBL/GenBank/DDBJ whole genome shotgun (WGS) entry which is preliminary data.</text>
</comment>
<reference evidence="2 3" key="1">
    <citation type="submission" date="2024-08" db="EMBL/GenBank/DDBJ databases">
        <title>Two novel Cytobacillus novel species.</title>
        <authorList>
            <person name="Liu G."/>
        </authorList>
    </citation>
    <scope>NUCLEOTIDE SEQUENCE [LARGE SCALE GENOMIC DNA]</scope>
    <source>
        <strain evidence="2 3">FJAT-54145</strain>
    </source>
</reference>
<sequence length="399" mass="44488">MFGIVSFFIVLIFLLGVIEKNRHIKNINSIPLRININGVRGKSTVTRLITGVISEAGYKTVGKTTGTQARMLYWFEDNEEPIERRPEGPNIREQKEVVKKAASLNAEALVSECMAVNPDYQITFQEEMLQANIGVIVNVLEDHMDVLGPTLDQVADAFTATIPFNGHLIINESPYVPFFKKIAEERNTEVIVCDTSRVSEEFLLKFEYMVFPENAALALAVADAIGIDEETAFRGMLKAWPDPGSMTILPIGNSSKPSYLVNGFAANDASSTINIWNRVKTLGYPTEKPVIIMNCRADRVDRTEQFAKDVLPYIDCEVLVLIGETTSPIVDNFNAGNIPAKKLLNLEYKSTPDLLKALKPYVLSNHTIYGVGNIHGAAEPLIERLEEFKIHNTELRKVE</sequence>
<dbReference type="SUPFAM" id="SSF53623">
    <property type="entry name" value="MurD-like peptide ligases, catalytic domain"/>
    <property type="match status" value="1"/>
</dbReference>
<feature type="domain" description="Mur ligase central" evidence="1">
    <location>
        <begin position="38"/>
        <end position="199"/>
    </location>
</feature>
<dbReference type="PANTHER" id="PTHR43445:SF1">
    <property type="entry name" value="PGA SYNTHASE CAPB"/>
    <property type="match status" value="1"/>
</dbReference>
<evidence type="ECO:0000313" key="2">
    <source>
        <dbReference type="EMBL" id="MFE8699625.1"/>
    </source>
</evidence>
<dbReference type="NCBIfam" id="TIGR04012">
    <property type="entry name" value="poly_gGlu_PgsB"/>
    <property type="match status" value="1"/>
</dbReference>
<dbReference type="PANTHER" id="PTHR43445">
    <property type="entry name" value="UDP-N-ACETYLMURAMATE--L-ALANINE LIGASE-RELATED"/>
    <property type="match status" value="1"/>
</dbReference>
<proteinExistence type="predicted"/>
<dbReference type="EMBL" id="JBIACK010000001">
    <property type="protein sequence ID" value="MFE8699625.1"/>
    <property type="molecule type" value="Genomic_DNA"/>
</dbReference>
<gene>
    <name evidence="2" type="primary">pgsB</name>
    <name evidence="2" type="ORF">ACFYKX_03190</name>
</gene>
<dbReference type="RefSeq" id="WP_389357979.1">
    <property type="nucleotide sequence ID" value="NZ_JBIACK010000001.1"/>
</dbReference>
<dbReference type="Proteomes" id="UP001601059">
    <property type="component" value="Unassembled WGS sequence"/>
</dbReference>
<keyword evidence="3" id="KW-1185">Reference proteome</keyword>
<evidence type="ECO:0000313" key="3">
    <source>
        <dbReference type="Proteomes" id="UP001601059"/>
    </source>
</evidence>
<dbReference type="InterPro" id="IPR013221">
    <property type="entry name" value="Mur_ligase_cen"/>
</dbReference>
<dbReference type="InterPro" id="IPR036565">
    <property type="entry name" value="Mur-like_cat_sf"/>
</dbReference>
<name>A0ABW6K618_9BACI</name>
<dbReference type="Gene3D" id="3.40.1190.10">
    <property type="entry name" value="Mur-like, catalytic domain"/>
    <property type="match status" value="1"/>
</dbReference>
<dbReference type="InterPro" id="IPR008337">
    <property type="entry name" value="Capsule_biosynth_CapB"/>
</dbReference>
<accession>A0ABW6K618</accession>
<evidence type="ECO:0000259" key="1">
    <source>
        <dbReference type="Pfam" id="PF08245"/>
    </source>
</evidence>
<dbReference type="InterPro" id="IPR050061">
    <property type="entry name" value="MurCDEF_pg_biosynth"/>
</dbReference>
<organism evidence="2 3">
    <name type="scientific">Cytobacillus spartinae</name>
    <dbReference type="NCBI Taxonomy" id="3299023"/>
    <lineage>
        <taxon>Bacteria</taxon>
        <taxon>Bacillati</taxon>
        <taxon>Bacillota</taxon>
        <taxon>Bacilli</taxon>
        <taxon>Bacillales</taxon>
        <taxon>Bacillaceae</taxon>
        <taxon>Cytobacillus</taxon>
    </lineage>
</organism>
<dbReference type="Pfam" id="PF08245">
    <property type="entry name" value="Mur_ligase_M"/>
    <property type="match status" value="1"/>
</dbReference>
<protein>
    <submittedName>
        <fullName evidence="2">Poly-gamma-glutamate synthase PgsB</fullName>
    </submittedName>
</protein>